<dbReference type="Pfam" id="PF13155">
    <property type="entry name" value="Toprim_2"/>
    <property type="match status" value="1"/>
</dbReference>
<dbReference type="GO" id="GO:0043139">
    <property type="term" value="F:5'-3' DNA helicase activity"/>
    <property type="evidence" value="ECO:0007669"/>
    <property type="project" value="InterPro"/>
</dbReference>
<dbReference type="SMART" id="SM00493">
    <property type="entry name" value="TOPRIM"/>
    <property type="match status" value="1"/>
</dbReference>
<dbReference type="SUPFAM" id="SSF52540">
    <property type="entry name" value="P-loop containing nucleoside triphosphate hydrolases"/>
    <property type="match status" value="1"/>
</dbReference>
<evidence type="ECO:0000259" key="2">
    <source>
        <dbReference type="PROSITE" id="PS50880"/>
    </source>
</evidence>
<dbReference type="PANTHER" id="PTHR12873">
    <property type="entry name" value="T7-LIKE MITOCHONDRIAL DNA HELICASE"/>
    <property type="match status" value="1"/>
</dbReference>
<dbReference type="InterPro" id="IPR013237">
    <property type="entry name" value="Phage_T7_Gp4_N"/>
</dbReference>
<keyword evidence="1" id="KW-0548">Nucleotidyltransferase</keyword>
<feature type="binding site" evidence="1">
    <location>
        <position position="219"/>
    </location>
    <ligand>
        <name>Mg(2+)</name>
        <dbReference type="ChEBI" id="CHEBI:18420"/>
        <label>2</label>
    </ligand>
</feature>
<dbReference type="GO" id="GO:0005524">
    <property type="term" value="F:ATP binding"/>
    <property type="evidence" value="ECO:0007669"/>
    <property type="project" value="UniProtKB-UniRule"/>
</dbReference>
<dbReference type="GO" id="GO:0016787">
    <property type="term" value="F:hydrolase activity"/>
    <property type="evidence" value="ECO:0007669"/>
    <property type="project" value="UniProtKB-KW"/>
</dbReference>
<feature type="site" description="dTTP/dATP binding" evidence="1">
    <location>
        <position position="506"/>
    </location>
</feature>
<evidence type="ECO:0000256" key="1">
    <source>
        <dbReference type="HAMAP-Rule" id="MF_04154"/>
    </source>
</evidence>
<feature type="site" description="dTTP/dATP binding" evidence="1">
    <location>
        <position position="476"/>
    </location>
</feature>
<dbReference type="Gene3D" id="3.40.1360.10">
    <property type="match status" value="1"/>
</dbReference>
<keyword evidence="1" id="KW-0067">ATP-binding</keyword>
<feature type="binding site" evidence="1">
    <location>
        <position position="32"/>
    </location>
    <ligand>
        <name>Zn(2+)</name>
        <dbReference type="ChEBI" id="CHEBI:29105"/>
    </ligand>
</feature>
<feature type="binding site" evidence="1">
    <location>
        <position position="16"/>
    </location>
    <ligand>
        <name>Zn(2+)</name>
        <dbReference type="ChEBI" id="CHEBI:29105"/>
    </ligand>
</feature>
<feature type="binding site" evidence="1">
    <location>
        <position position="13"/>
    </location>
    <ligand>
        <name>Zn(2+)</name>
        <dbReference type="ChEBI" id="CHEBI:29105"/>
    </ligand>
</feature>
<dbReference type="GO" id="GO:0008270">
    <property type="term" value="F:zinc ion binding"/>
    <property type="evidence" value="ECO:0007669"/>
    <property type="project" value="UniProtKB-UniRule"/>
</dbReference>
<dbReference type="Gene3D" id="3.40.50.300">
    <property type="entry name" value="P-loop containing nucleotide triphosphate hydrolases"/>
    <property type="match status" value="1"/>
</dbReference>
<dbReference type="InterPro" id="IPR046394">
    <property type="entry name" value="Helic_Prim_T7"/>
</dbReference>
<dbReference type="EC" id="3.6.4.12" evidence="1"/>
<keyword evidence="1" id="KW-0808">Transferase</keyword>
<dbReference type="SMART" id="SM00778">
    <property type="entry name" value="Prim_Zn_Ribbon"/>
    <property type="match status" value="1"/>
</dbReference>
<dbReference type="OrthoDB" id="615at10239"/>
<keyword evidence="5" id="KW-1185">Reference proteome</keyword>
<accession>A4ZRA5</accession>
<dbReference type="InterPro" id="IPR006171">
    <property type="entry name" value="TOPRIM_dom"/>
</dbReference>
<dbReference type="Gene3D" id="2.20.25.180">
    <property type="match status" value="1"/>
</dbReference>
<comment type="catalytic activity">
    <reaction evidence="1">
        <text>ATP + H2O = ADP + phosphate + H(+)</text>
        <dbReference type="Rhea" id="RHEA:13065"/>
        <dbReference type="ChEBI" id="CHEBI:15377"/>
        <dbReference type="ChEBI" id="CHEBI:15378"/>
        <dbReference type="ChEBI" id="CHEBI:30616"/>
        <dbReference type="ChEBI" id="CHEBI:43474"/>
        <dbReference type="ChEBI" id="CHEBI:456216"/>
        <dbReference type="EC" id="3.6.4.12"/>
    </reaction>
</comment>
<dbReference type="Proteomes" id="UP000000241">
    <property type="component" value="Segment"/>
</dbReference>
<keyword evidence="1" id="KW-0347">Helicase</keyword>
<dbReference type="GO" id="GO:0039693">
    <property type="term" value="P:viral DNA genome replication"/>
    <property type="evidence" value="ECO:0007669"/>
    <property type="project" value="UniProtKB-UniRule"/>
</dbReference>
<gene>
    <name evidence="4" type="primary">24</name>
</gene>
<name>A4ZRA5_9CAUD</name>
<evidence type="ECO:0000259" key="3">
    <source>
        <dbReference type="PROSITE" id="PS51199"/>
    </source>
</evidence>
<keyword evidence="1" id="KW-0460">Magnesium</keyword>
<protein>
    <recommendedName>
        <fullName evidence="1">DNA helicase/primase</fullName>
        <ecNumber evidence="1">2.7.7.-</ecNumber>
        <ecNumber evidence="1">3.6.4.12</ecNumber>
    </recommendedName>
</protein>
<feature type="binding site" evidence="1">
    <location>
        <position position="139"/>
    </location>
    <ligand>
        <name>Mg(2+)</name>
        <dbReference type="ChEBI" id="CHEBI:18420"/>
        <label>1</label>
        <note>catalytic</note>
    </ligand>
</feature>
<dbReference type="InterPro" id="IPR007694">
    <property type="entry name" value="DNA_helicase_DnaB-like_C"/>
</dbReference>
<feature type="zinc finger region" description="C4-like; zinc ribbon fold" evidence="1">
    <location>
        <begin position="13"/>
        <end position="35"/>
    </location>
</feature>
<dbReference type="SMART" id="SM00382">
    <property type="entry name" value="AAA"/>
    <property type="match status" value="1"/>
</dbReference>
<feature type="binding site" evidence="1">
    <location>
        <position position="35"/>
    </location>
    <ligand>
        <name>Zn(2+)</name>
        <dbReference type="ChEBI" id="CHEBI:29105"/>
    </ligand>
</feature>
<dbReference type="PROSITE" id="PS51199">
    <property type="entry name" value="SF4_HELICASE"/>
    <property type="match status" value="1"/>
</dbReference>
<dbReference type="EMBL" id="EF372997">
    <property type="protein sequence ID" value="ABP87931.1"/>
    <property type="molecule type" value="Genomic_DNA"/>
</dbReference>
<dbReference type="GO" id="GO:0003899">
    <property type="term" value="F:DNA-directed RNA polymerase activity"/>
    <property type="evidence" value="ECO:0007669"/>
    <property type="project" value="UniProtKB-UniRule"/>
</dbReference>
<evidence type="ECO:0000313" key="4">
    <source>
        <dbReference type="EMBL" id="ABP87931.1"/>
    </source>
</evidence>
<dbReference type="SUPFAM" id="SSF57783">
    <property type="entry name" value="Zinc beta-ribbon"/>
    <property type="match status" value="1"/>
</dbReference>
<feature type="domain" description="SF4 helicase" evidence="3">
    <location>
        <begin position="259"/>
        <end position="519"/>
    </location>
</feature>
<keyword evidence="1" id="KW-0862">Zinc</keyword>
<keyword evidence="1" id="KW-0863">Zinc-finger</keyword>
<comment type="similarity">
    <text evidence="1">Belongs to the Teseptimavirus DNA helicase/primase family.</text>
</comment>
<comment type="function">
    <text evidence="1">ATP-dependent DNA helicase and primase essential for viral DNA replication and recombination. The helicase moves 5' -&gt; 3' on the lagging strand template, unwinding the DNA duplex ahead of the leading strand polymerase at the replication fork and generating ssDNA for both leading and lagging strand synthesis. ATP or dTTP hydrolysis propels each helicase domain to translocate sequentially along DNA. Mediates strand transfer when a joint molecule is available and participates in recombinational DNA repair through its role in strand exchange. Primase activity synthesizes short RNA primers at the sequence 5'-GTC-3' on the lagging strand that the polymerase elongates using dNTPs and providing the primase is still present.</text>
</comment>
<sequence>MSDENEFIRHEHCPECPSSDAFAIYSDGSGYCFSCGHSTRGTGETLTPPSSSPRVSITYSGDFSGIRSRKITEDTCKKFNVRVDAGPVIRFPYYSSAGRVCSYKERPQAKEFHWVGKNEDKQLFGQQLFGKGKSIVITEGEFDALAVWQARPNWPVCSVPNGAQGAKKSLSLQLDYLLKFDEIILMFDNDEAGIAAAEECVQLFPADKVFLAPLSQYKDACEALQAGDTDAIRQAVWNKRTYSPKSIIDGRELFDLVSTPLHGRDADYPYSDLNKVTGGLRLGELVTITAGSGTGKSTLCGEIAVSLISQGESVGYIALEESVKRTGLRLMTVEANKPLHLDNKINETDFKRAFDQTLGSGRVYLRDGFGSVDPDQLLNDVRYLVKTNEVKWIVLDHLSILLSGNESNDERKMIDITMTKLRSFVEETGIGMILISHLRRVQGDKGHEDGASVSLGQLRGSHAIAQLSDLVVALQRDISAGDNRSELVVLKNRFNGQTGPAGKLSYGLETGRLTQALFDATDSPSPAPTSYDDF</sequence>
<dbReference type="InterPro" id="IPR034154">
    <property type="entry name" value="TOPRIM_DnaG/twinkle"/>
</dbReference>
<dbReference type="PANTHER" id="PTHR12873:SF0">
    <property type="entry name" value="TWINKLE MTDNA HELICASE"/>
    <property type="match status" value="1"/>
</dbReference>
<comment type="domain">
    <text evidence="1">The N-terminus zinc finger domain is essential for delivering the primed DNA template to the DNA polymerase. The central core domain contains the primase activity. The C-terminus region is responsible for the helicase activity and binds 1 Mg(2+)-dTTP.</text>
</comment>
<keyword evidence="1" id="KW-0639">Primosome</keyword>
<feature type="binding site" evidence="1">
    <location>
        <position position="188"/>
    </location>
    <ligand>
        <name>Mg(2+)</name>
        <dbReference type="ChEBI" id="CHEBI:18420"/>
        <label>1</label>
        <note>catalytic</note>
    </ligand>
</feature>
<dbReference type="PROSITE" id="PS50880">
    <property type="entry name" value="TOPRIM"/>
    <property type="match status" value="1"/>
</dbReference>
<dbReference type="CDD" id="cd01029">
    <property type="entry name" value="TOPRIM_primases"/>
    <property type="match status" value="1"/>
</dbReference>
<keyword evidence="1" id="KW-0511">Multifunctional enzyme</keyword>
<dbReference type="CDD" id="cd19483">
    <property type="entry name" value="RecA-like_Gp4D_helicase"/>
    <property type="match status" value="1"/>
</dbReference>
<dbReference type="InterPro" id="IPR003593">
    <property type="entry name" value="AAA+_ATPase"/>
</dbReference>
<keyword evidence="1" id="KW-0479">Metal-binding</keyword>
<feature type="domain" description="Toprim" evidence="2">
    <location>
        <begin position="133"/>
        <end position="215"/>
    </location>
</feature>
<comment type="caution">
    <text evidence="1">Lacks conserved residue(s) required for the propagation of feature annotation.</text>
</comment>
<dbReference type="GO" id="GO:0003697">
    <property type="term" value="F:single-stranded DNA binding"/>
    <property type="evidence" value="ECO:0007669"/>
    <property type="project" value="InterPro"/>
</dbReference>
<dbReference type="InterPro" id="IPR027417">
    <property type="entry name" value="P-loop_NTPase"/>
</dbReference>
<keyword evidence="1" id="KW-1194">Viral DNA replication</keyword>
<dbReference type="RefSeq" id="YP_001285433.1">
    <property type="nucleotide sequence ID" value="NC_009531.1"/>
</dbReference>
<dbReference type="EC" id="2.7.7.-" evidence="1"/>
<comment type="subunit">
    <text evidence="1">Homohexamer. Assembles as a hexamer onto linear or circular ssDNA in the presence of ATP or dTTP. Interacts (via C-terminus) with the viral DNA polymerase that is bound to DNA; this interaction is essential to initiate leading-strand DNA synthesis. The priming complex consists of 2 DNA polymerases and 1 helicase-primase hexamer that assemble on the DNA template. Interacts with the single-stranded DNA-binding protein. Part of the replicase complex that includes the DNA polymerase, the primase/helicase and the single-stranded DNA binding protein.</text>
</comment>
<evidence type="ECO:0000313" key="5">
    <source>
        <dbReference type="Proteomes" id="UP000000241"/>
    </source>
</evidence>
<keyword evidence="1" id="KW-0378">Hydrolase</keyword>
<dbReference type="SUPFAM" id="SSF56731">
    <property type="entry name" value="DNA primase core"/>
    <property type="match status" value="1"/>
</dbReference>
<dbReference type="GO" id="GO:0006269">
    <property type="term" value="P:DNA replication, synthesis of primer"/>
    <property type="evidence" value="ECO:0007669"/>
    <property type="project" value="UniProtKB-KW"/>
</dbReference>
<dbReference type="GeneID" id="5220205"/>
<feature type="binding site" evidence="1">
    <location>
        <begin position="290"/>
        <end position="297"/>
    </location>
    <ligand>
        <name>ATP</name>
        <dbReference type="ChEBI" id="CHEBI:30616"/>
    </ligand>
</feature>
<keyword evidence="1" id="KW-0235">DNA replication</keyword>
<proteinExistence type="inferred from homology"/>
<dbReference type="Pfam" id="PF03796">
    <property type="entry name" value="DnaB_C"/>
    <property type="match status" value="1"/>
</dbReference>
<feature type="site" description="dTTP/dATP binding" evidence="1">
    <location>
        <position position="493"/>
    </location>
</feature>
<dbReference type="KEGG" id="vg:5220205"/>
<feature type="site" description="dTTP/dATP binding" evidence="1">
    <location>
        <position position="437"/>
    </location>
</feature>
<dbReference type="InterPro" id="IPR027032">
    <property type="entry name" value="Twinkle-like"/>
</dbReference>
<reference evidence="4 5" key="1">
    <citation type="journal article" date="2007" name="J. Mol. Biol.">
        <title>Genome sequence, structural proteins, and capsid organization of the cyanophage Syn5: a "horned" bacteriophage of marine synechococcus.</title>
        <authorList>
            <person name="Pope W.H."/>
            <person name="Weigele P.R."/>
            <person name="Chang J."/>
            <person name="Pedulla M.L."/>
            <person name="Ford M.E."/>
            <person name="Houtz J.M."/>
            <person name="Jiang W."/>
            <person name="Chiu W."/>
            <person name="Hatfull G.F."/>
            <person name="Hendrix R.W."/>
            <person name="King J."/>
        </authorList>
    </citation>
    <scope>NUCLEOTIDE SEQUENCE</scope>
</reference>
<dbReference type="Gene3D" id="2.20.25.10">
    <property type="match status" value="1"/>
</dbReference>
<comment type="cofactor">
    <cofactor evidence="1">
        <name>Mg(2+)</name>
        <dbReference type="ChEBI" id="CHEBI:18420"/>
    </cofactor>
    <text evidence="1">Binds 2 Mg(2+), one of which is catalytic.</text>
</comment>
<keyword evidence="1" id="KW-0547">Nucleotide-binding</keyword>
<organism evidence="4 5">
    <name type="scientific">Synechococcus phage Syn5</name>
    <dbReference type="NCBI Taxonomy" id="2914003"/>
    <lineage>
        <taxon>Viruses</taxon>
        <taxon>Duplodnaviria</taxon>
        <taxon>Heunggongvirae</taxon>
        <taxon>Uroviricota</taxon>
        <taxon>Caudoviricetes</taxon>
        <taxon>Autographivirales</taxon>
        <taxon>Voetvirus</taxon>
        <taxon>Voetvirus syn5</taxon>
    </lineage>
</organism>
<dbReference type="HAMAP" id="MF_04154">
    <property type="entry name" value="Helic_Prim_T7"/>
    <property type="match status" value="1"/>
</dbReference>